<sequence length="636" mass="72510">MKKIIVLLLFVSCLVHAQQAKLIKADKEFSSFAYVDAIEVYEKILKNGYQSADLYEKLGNSYYLNGETEKAAQCYKALIAYNTEIDPEIYFKYSHCLKALGNYDEANRMMAIYYDKTSNSEGKKDLDNYLLEIKNNSKDYLIKPTDINTEFSDYGPYYSGNKVYFTSAVDTAAVRKKIHDWTGQNFTDIYVANVNKDTTLTFSGNFSKKVNTKFNESSPIFTKDGKTMYFTRNNFLNGKKGKSDDKSTYVKIYKATLVDGEWSNISELSFNNDESSFAHPALSLDEKTMYFASDMAGTNGYSDIYKVKRNSDGSFGSPENLGKQINTTGRESFPSVDKEGNLYFASDGHLGLGGLDLFKAKINDDGSFQNPKNLGERINSPKDDFAATFYDKTSGFFTSNRDNGKGFDDIYYFNEKQCKQKADGIVYDAQTKLPIPAATVILFNDEMNEVEKISADEKGYYSFKVDCGKKYYIRALKEEYEPAEVKLTTNAIDGKVNTNDIYLSKKQIPIDEGTDLAKIFNISKIYFDLDKSNIRPDAEVHLQKIIEVMKQYPNMVIDIRSHTDSRQTHKYNEALSDRRAKSTLEYIVKNKIARNRLTARGYGETQLVNKCADDVYCTEDEHQMNRRSEFIIVKIK</sequence>
<dbReference type="EMBL" id="FNYA01000009">
    <property type="protein sequence ID" value="SEJ31136.1"/>
    <property type="molecule type" value="Genomic_DNA"/>
</dbReference>
<gene>
    <name evidence="8" type="ORF">SAMN05660918_2941</name>
</gene>
<evidence type="ECO:0000256" key="1">
    <source>
        <dbReference type="ARBA" id="ARBA00004442"/>
    </source>
</evidence>
<evidence type="ECO:0000256" key="4">
    <source>
        <dbReference type="PROSITE-ProRule" id="PRU00339"/>
    </source>
</evidence>
<proteinExistence type="predicted"/>
<dbReference type="Pfam" id="PF00691">
    <property type="entry name" value="OmpA"/>
    <property type="match status" value="1"/>
</dbReference>
<dbReference type="SUPFAM" id="SSF49464">
    <property type="entry name" value="Carboxypeptidase regulatory domain-like"/>
    <property type="match status" value="1"/>
</dbReference>
<dbReference type="AlphaFoldDB" id="A0A1H6XSH0"/>
<dbReference type="InterPro" id="IPR011042">
    <property type="entry name" value="6-blade_b-propeller_TolB-like"/>
</dbReference>
<evidence type="ECO:0000256" key="2">
    <source>
        <dbReference type="ARBA" id="ARBA00023136"/>
    </source>
</evidence>
<feature type="repeat" description="TPR" evidence="4">
    <location>
        <begin position="52"/>
        <end position="85"/>
    </location>
</feature>
<protein>
    <submittedName>
        <fullName evidence="8">WD40-like Beta Propeller Repeat</fullName>
    </submittedName>
</protein>
<organism evidence="8 9">
    <name type="scientific">Flavobacterium terrigena</name>
    <dbReference type="NCBI Taxonomy" id="402734"/>
    <lineage>
        <taxon>Bacteria</taxon>
        <taxon>Pseudomonadati</taxon>
        <taxon>Bacteroidota</taxon>
        <taxon>Flavobacteriia</taxon>
        <taxon>Flavobacteriales</taxon>
        <taxon>Flavobacteriaceae</taxon>
        <taxon>Flavobacterium</taxon>
    </lineage>
</organism>
<comment type="subcellular location">
    <subcellularLocation>
        <location evidence="1">Cell outer membrane</location>
    </subcellularLocation>
</comment>
<dbReference type="SUPFAM" id="SSF48452">
    <property type="entry name" value="TPR-like"/>
    <property type="match status" value="1"/>
</dbReference>
<keyword evidence="9" id="KW-1185">Reference proteome</keyword>
<evidence type="ECO:0000256" key="6">
    <source>
        <dbReference type="SAM" id="SignalP"/>
    </source>
</evidence>
<dbReference type="InterPro" id="IPR006664">
    <property type="entry name" value="OMP_bac"/>
</dbReference>
<dbReference type="PROSITE" id="PS51123">
    <property type="entry name" value="OMPA_2"/>
    <property type="match status" value="1"/>
</dbReference>
<dbReference type="SUPFAM" id="SSF82171">
    <property type="entry name" value="DPP6 N-terminal domain-like"/>
    <property type="match status" value="1"/>
</dbReference>
<reference evidence="9" key="1">
    <citation type="submission" date="2016-10" db="EMBL/GenBank/DDBJ databases">
        <authorList>
            <person name="Varghese N."/>
            <person name="Submissions S."/>
        </authorList>
    </citation>
    <scope>NUCLEOTIDE SEQUENCE [LARGE SCALE GENOMIC DNA]</scope>
    <source>
        <strain evidence="9">DSM 17934</strain>
    </source>
</reference>
<feature type="domain" description="OmpA-like" evidence="7">
    <location>
        <begin position="514"/>
        <end position="636"/>
    </location>
</feature>
<evidence type="ECO:0000259" key="7">
    <source>
        <dbReference type="PROSITE" id="PS51123"/>
    </source>
</evidence>
<name>A0A1H6XSH0_9FLAO</name>
<dbReference type="PRINTS" id="PR01021">
    <property type="entry name" value="OMPADOMAIN"/>
</dbReference>
<feature type="signal peptide" evidence="6">
    <location>
        <begin position="1"/>
        <end position="17"/>
    </location>
</feature>
<dbReference type="InterPro" id="IPR011659">
    <property type="entry name" value="WD40"/>
</dbReference>
<dbReference type="InterPro" id="IPR019734">
    <property type="entry name" value="TPR_rpt"/>
</dbReference>
<dbReference type="CDD" id="cd07185">
    <property type="entry name" value="OmpA_C-like"/>
    <property type="match status" value="1"/>
</dbReference>
<accession>A0A1H6XSH0</accession>
<dbReference type="RefSeq" id="WP_091315565.1">
    <property type="nucleotide sequence ID" value="NZ_CBCSJU010000009.1"/>
</dbReference>
<dbReference type="InterPro" id="IPR050330">
    <property type="entry name" value="Bact_OuterMem_StrucFunc"/>
</dbReference>
<keyword evidence="4" id="KW-0802">TPR repeat</keyword>
<dbReference type="PANTHER" id="PTHR30329">
    <property type="entry name" value="STATOR ELEMENT OF FLAGELLAR MOTOR COMPLEX"/>
    <property type="match status" value="1"/>
</dbReference>
<dbReference type="OrthoDB" id="9809364at2"/>
<keyword evidence="6" id="KW-0732">Signal</keyword>
<evidence type="ECO:0000313" key="8">
    <source>
        <dbReference type="EMBL" id="SEJ31136.1"/>
    </source>
</evidence>
<dbReference type="Gene3D" id="2.120.10.30">
    <property type="entry name" value="TolB, C-terminal domain"/>
    <property type="match status" value="1"/>
</dbReference>
<dbReference type="GO" id="GO:0009279">
    <property type="term" value="C:cell outer membrane"/>
    <property type="evidence" value="ECO:0007669"/>
    <property type="project" value="UniProtKB-SubCell"/>
</dbReference>
<dbReference type="PANTHER" id="PTHR30329:SF21">
    <property type="entry name" value="LIPOPROTEIN YIAD-RELATED"/>
    <property type="match status" value="1"/>
</dbReference>
<dbReference type="SUPFAM" id="SSF103088">
    <property type="entry name" value="OmpA-like"/>
    <property type="match status" value="1"/>
</dbReference>
<dbReference type="InterPro" id="IPR011990">
    <property type="entry name" value="TPR-like_helical_dom_sf"/>
</dbReference>
<dbReference type="InterPro" id="IPR008969">
    <property type="entry name" value="CarboxyPept-like_regulatory"/>
</dbReference>
<dbReference type="InterPro" id="IPR036737">
    <property type="entry name" value="OmpA-like_sf"/>
</dbReference>
<evidence type="ECO:0000256" key="3">
    <source>
        <dbReference type="ARBA" id="ARBA00023237"/>
    </source>
</evidence>
<dbReference type="PROSITE" id="PS50005">
    <property type="entry name" value="TPR"/>
    <property type="match status" value="1"/>
</dbReference>
<evidence type="ECO:0000256" key="5">
    <source>
        <dbReference type="PROSITE-ProRule" id="PRU00473"/>
    </source>
</evidence>
<dbReference type="Pfam" id="PF07676">
    <property type="entry name" value="PD40"/>
    <property type="match status" value="3"/>
</dbReference>
<dbReference type="Proteomes" id="UP000199702">
    <property type="component" value="Unassembled WGS sequence"/>
</dbReference>
<keyword evidence="2 5" id="KW-0472">Membrane</keyword>
<dbReference type="Gene3D" id="3.30.1330.60">
    <property type="entry name" value="OmpA-like domain"/>
    <property type="match status" value="1"/>
</dbReference>
<dbReference type="STRING" id="402734.SAMN05660918_2941"/>
<keyword evidence="3" id="KW-0998">Cell outer membrane</keyword>
<dbReference type="InterPro" id="IPR006665">
    <property type="entry name" value="OmpA-like"/>
</dbReference>
<feature type="chain" id="PRO_5011542136" evidence="6">
    <location>
        <begin position="18"/>
        <end position="636"/>
    </location>
</feature>
<evidence type="ECO:0000313" key="9">
    <source>
        <dbReference type="Proteomes" id="UP000199702"/>
    </source>
</evidence>
<dbReference type="Gene3D" id="2.60.40.1120">
    <property type="entry name" value="Carboxypeptidase-like, regulatory domain"/>
    <property type="match status" value="1"/>
</dbReference>
<dbReference type="Gene3D" id="1.25.40.10">
    <property type="entry name" value="Tetratricopeptide repeat domain"/>
    <property type="match status" value="1"/>
</dbReference>